<reference evidence="5 6" key="1">
    <citation type="submission" date="2016-07" db="EMBL/GenBank/DDBJ databases">
        <title>High microdiversification within the ubiquitous acI lineage of Actinobacteria.</title>
        <authorList>
            <person name="Neuenschwander S.M."/>
            <person name="Salcher M."/>
            <person name="Ghai R."/>
            <person name="Pernthaler J."/>
        </authorList>
    </citation>
    <scope>NUCLEOTIDE SEQUENCE [LARGE SCALE GENOMIC DNA]</scope>
    <source>
        <strain evidence="5">MMS-21-148</strain>
    </source>
</reference>
<comment type="similarity">
    <text evidence="1">Belongs to the Gfo/Idh/MocA family.</text>
</comment>
<dbReference type="Gene3D" id="3.40.50.720">
    <property type="entry name" value="NAD(P)-binding Rossmann-like Domain"/>
    <property type="match status" value="1"/>
</dbReference>
<keyword evidence="6" id="KW-1185">Reference proteome</keyword>
<dbReference type="PANTHER" id="PTHR22604">
    <property type="entry name" value="OXIDOREDUCTASES"/>
    <property type="match status" value="1"/>
</dbReference>
<feature type="domain" description="Gfo/Idh/MocA-like oxidoreductase N-terminal" evidence="3">
    <location>
        <begin position="8"/>
        <end position="123"/>
    </location>
</feature>
<dbReference type="Proteomes" id="UP000217144">
    <property type="component" value="Chromosome"/>
</dbReference>
<evidence type="ECO:0000256" key="2">
    <source>
        <dbReference type="ARBA" id="ARBA00023002"/>
    </source>
</evidence>
<sequence length="321" mass="35338">MGGYVSLRWGYLGAGGIADIIATDFGHAGLKIQAVATRDMARTNAFADKFNIPNRHPDYASLVADPEVDVIYISTVQTLHRDHALLAIEAGKHVLLEKPFTMNAADAHEIYAAAKRKNVFVMEAMWTRFLPTMTAVFAAINAGEIGTPHFVYADHSQYLPIERAPRLWNREQGGGAHYDLGIYPMHMAIRTLGFPDSVSGKSIMTDTGVDSATAAVLQYNNGSLALINSCMTMAGTLTAAIHGDKGRIEIDGWFFEQTTFSIFDNKHQLVRTYEEKIAGRGMQYQAIHVEECIAKGLTESPILSLAETVKIMEVMEQVHVF</sequence>
<feature type="domain" description="GFO/IDH/MocA-like oxidoreductase" evidence="4">
    <location>
        <begin position="137"/>
        <end position="249"/>
    </location>
</feature>
<evidence type="ECO:0000313" key="5">
    <source>
        <dbReference type="EMBL" id="ASY10307.1"/>
    </source>
</evidence>
<evidence type="ECO:0000256" key="1">
    <source>
        <dbReference type="ARBA" id="ARBA00010928"/>
    </source>
</evidence>
<dbReference type="GO" id="GO:0000166">
    <property type="term" value="F:nucleotide binding"/>
    <property type="evidence" value="ECO:0007669"/>
    <property type="project" value="InterPro"/>
</dbReference>
<dbReference type="Pfam" id="PF22725">
    <property type="entry name" value="GFO_IDH_MocA_C3"/>
    <property type="match status" value="1"/>
</dbReference>
<dbReference type="KEGG" id="plan:A1s21148_01865"/>
<protein>
    <submittedName>
        <fullName evidence="5">Dehydrogenase</fullName>
    </submittedName>
</protein>
<dbReference type="InterPro" id="IPR036291">
    <property type="entry name" value="NAD(P)-bd_dom_sf"/>
</dbReference>
<dbReference type="Pfam" id="PF01408">
    <property type="entry name" value="GFO_IDH_MocA"/>
    <property type="match status" value="1"/>
</dbReference>
<evidence type="ECO:0000259" key="4">
    <source>
        <dbReference type="Pfam" id="PF22725"/>
    </source>
</evidence>
<dbReference type="GO" id="GO:0016491">
    <property type="term" value="F:oxidoreductase activity"/>
    <property type="evidence" value="ECO:0007669"/>
    <property type="project" value="UniProtKB-KW"/>
</dbReference>
<keyword evidence="2" id="KW-0560">Oxidoreductase</keyword>
<name>A0AAD0DYD7_9ACTN</name>
<dbReference type="Gene3D" id="3.30.360.10">
    <property type="entry name" value="Dihydrodipicolinate Reductase, domain 2"/>
    <property type="match status" value="1"/>
</dbReference>
<dbReference type="SUPFAM" id="SSF51735">
    <property type="entry name" value="NAD(P)-binding Rossmann-fold domains"/>
    <property type="match status" value="1"/>
</dbReference>
<evidence type="ECO:0000259" key="3">
    <source>
        <dbReference type="Pfam" id="PF01408"/>
    </source>
</evidence>
<dbReference type="PANTHER" id="PTHR22604:SF105">
    <property type="entry name" value="TRANS-1,2-DIHYDROBENZENE-1,2-DIOL DEHYDROGENASE"/>
    <property type="match status" value="1"/>
</dbReference>
<dbReference type="InterPro" id="IPR055170">
    <property type="entry name" value="GFO_IDH_MocA-like_dom"/>
</dbReference>
<evidence type="ECO:0000313" key="6">
    <source>
        <dbReference type="Proteomes" id="UP000217144"/>
    </source>
</evidence>
<proteinExistence type="inferred from homology"/>
<dbReference type="SUPFAM" id="SSF55347">
    <property type="entry name" value="Glyceraldehyde-3-phosphate dehydrogenase-like, C-terminal domain"/>
    <property type="match status" value="1"/>
</dbReference>
<organism evidence="5 6">
    <name type="scientific">Candidatus Planktophila lacus</name>
    <dbReference type="NCBI Taxonomy" id="1884913"/>
    <lineage>
        <taxon>Bacteria</taxon>
        <taxon>Bacillati</taxon>
        <taxon>Actinomycetota</taxon>
        <taxon>Actinomycetes</taxon>
        <taxon>Candidatus Nanopelagicales</taxon>
        <taxon>Candidatus Nanopelagicaceae</taxon>
        <taxon>Candidatus Planktophila</taxon>
    </lineage>
</organism>
<dbReference type="InterPro" id="IPR000683">
    <property type="entry name" value="Gfo/Idh/MocA-like_OxRdtase_N"/>
</dbReference>
<gene>
    <name evidence="5" type="ORF">A1s21148_01865</name>
</gene>
<dbReference type="EMBL" id="CP016769">
    <property type="protein sequence ID" value="ASY10307.1"/>
    <property type="molecule type" value="Genomic_DNA"/>
</dbReference>
<dbReference type="InterPro" id="IPR050984">
    <property type="entry name" value="Gfo/Idh/MocA_domain"/>
</dbReference>
<accession>A0AAD0DYD7</accession>
<dbReference type="AlphaFoldDB" id="A0AAD0DYD7"/>